<keyword evidence="1" id="KW-0472">Membrane</keyword>
<keyword evidence="3" id="KW-0418">Kinase</keyword>
<reference evidence="3 4" key="1">
    <citation type="submission" date="2019-08" db="EMBL/GenBank/DDBJ databases">
        <title>Whole genome sequencing of chitin degrading bacteria Chitinophaga pinensis YS16.</title>
        <authorList>
            <person name="Singh R.P."/>
            <person name="Manchanda G."/>
            <person name="Maurya I.K."/>
            <person name="Joshi N.K."/>
            <person name="Srivastava A.K."/>
        </authorList>
    </citation>
    <scope>NUCLEOTIDE SEQUENCE [LARGE SCALE GENOMIC DNA]</scope>
    <source>
        <strain evidence="3 4">YS-16</strain>
    </source>
</reference>
<evidence type="ECO:0000313" key="3">
    <source>
        <dbReference type="EMBL" id="TWW00821.1"/>
    </source>
</evidence>
<gene>
    <name evidence="3" type="ORF">FEF09_10025</name>
</gene>
<feature type="transmembrane region" description="Helical" evidence="1">
    <location>
        <begin position="43"/>
        <end position="62"/>
    </location>
</feature>
<keyword evidence="3" id="KW-0808">Transferase</keyword>
<dbReference type="EMBL" id="VOHS01000007">
    <property type="protein sequence ID" value="TWW00821.1"/>
    <property type="molecule type" value="Genomic_DNA"/>
</dbReference>
<feature type="transmembrane region" description="Helical" evidence="1">
    <location>
        <begin position="82"/>
        <end position="104"/>
    </location>
</feature>
<dbReference type="RefSeq" id="WP_146304977.1">
    <property type="nucleotide sequence ID" value="NZ_VOHS01000007.1"/>
</dbReference>
<comment type="caution">
    <text evidence="3">The sequence shown here is derived from an EMBL/GenBank/DDBJ whole genome shotgun (WGS) entry which is preliminary data.</text>
</comment>
<dbReference type="InterPro" id="IPR010559">
    <property type="entry name" value="Sig_transdc_His_kin_internal"/>
</dbReference>
<evidence type="ECO:0000256" key="1">
    <source>
        <dbReference type="SAM" id="Phobius"/>
    </source>
</evidence>
<dbReference type="AlphaFoldDB" id="A0A5C6LU65"/>
<dbReference type="Proteomes" id="UP000318815">
    <property type="component" value="Unassembled WGS sequence"/>
</dbReference>
<dbReference type="PANTHER" id="PTHR34220">
    <property type="entry name" value="SENSOR HISTIDINE KINASE YPDA"/>
    <property type="match status" value="1"/>
</dbReference>
<proteinExistence type="predicted"/>
<keyword evidence="4" id="KW-1185">Reference proteome</keyword>
<dbReference type="Pfam" id="PF06580">
    <property type="entry name" value="His_kinase"/>
    <property type="match status" value="1"/>
</dbReference>
<sequence length="345" mass="39554">MYISRNIRTFRVSNAVIWASAIFIGLLASIPKILRIHITTWELLADISVATSFSILIWYFNIYMLPTFRAGAAPARFASKRLAGSLASGTLIMAILVVAYQLILPQYHFQSMMLMYEFRGLVINLTIYLFLHLIYQHHITQLISVELEKTKADNLSAQFELLKQQVNPHFLFNSLNTLKSMVEMQDQHSARFIVMLSDFYRSSLETRKQHLISLQEELSTLHAYIFLLKARFEDGISLTVAISDAHHASFIPPFTLQLLVENCIKHNIVSLGQPLHIHIFSDGAFIVVENNLQLKRTPEASTGLGLTNIAQRYQSLQQQQMEIIKDSHSFKVKLPVLHEDTRDRR</sequence>
<dbReference type="GO" id="GO:0016020">
    <property type="term" value="C:membrane"/>
    <property type="evidence" value="ECO:0007669"/>
    <property type="project" value="InterPro"/>
</dbReference>
<organism evidence="3 4">
    <name type="scientific">Chitinophaga pinensis</name>
    <dbReference type="NCBI Taxonomy" id="79329"/>
    <lineage>
        <taxon>Bacteria</taxon>
        <taxon>Pseudomonadati</taxon>
        <taxon>Bacteroidota</taxon>
        <taxon>Chitinophagia</taxon>
        <taxon>Chitinophagales</taxon>
        <taxon>Chitinophagaceae</taxon>
        <taxon>Chitinophaga</taxon>
    </lineage>
</organism>
<dbReference type="PANTHER" id="PTHR34220:SF7">
    <property type="entry name" value="SENSOR HISTIDINE KINASE YPDA"/>
    <property type="match status" value="1"/>
</dbReference>
<accession>A0A5C6LU65</accession>
<feature type="transmembrane region" description="Helical" evidence="1">
    <location>
        <begin position="12"/>
        <end position="31"/>
    </location>
</feature>
<protein>
    <submittedName>
        <fullName evidence="3">Histidine kinase</fullName>
    </submittedName>
</protein>
<dbReference type="OrthoDB" id="9809908at2"/>
<keyword evidence="1" id="KW-1133">Transmembrane helix</keyword>
<evidence type="ECO:0000259" key="2">
    <source>
        <dbReference type="Pfam" id="PF06580"/>
    </source>
</evidence>
<name>A0A5C6LU65_9BACT</name>
<dbReference type="GO" id="GO:0000155">
    <property type="term" value="F:phosphorelay sensor kinase activity"/>
    <property type="evidence" value="ECO:0007669"/>
    <property type="project" value="InterPro"/>
</dbReference>
<feature type="domain" description="Signal transduction histidine kinase internal region" evidence="2">
    <location>
        <begin position="157"/>
        <end position="234"/>
    </location>
</feature>
<evidence type="ECO:0000313" key="4">
    <source>
        <dbReference type="Proteomes" id="UP000318815"/>
    </source>
</evidence>
<keyword evidence="1" id="KW-0812">Transmembrane</keyword>
<feature type="transmembrane region" description="Helical" evidence="1">
    <location>
        <begin position="116"/>
        <end position="135"/>
    </location>
</feature>
<dbReference type="InterPro" id="IPR050640">
    <property type="entry name" value="Bact_2-comp_sensor_kinase"/>
</dbReference>